<reference evidence="7 8" key="1">
    <citation type="submission" date="2018-06" db="EMBL/GenBank/DDBJ databases">
        <title>Extensive metabolic versatility and redundancy in microbially diverse, dynamic hydrothermal sediments.</title>
        <authorList>
            <person name="Dombrowski N."/>
            <person name="Teske A."/>
            <person name="Baker B.J."/>
        </authorList>
    </citation>
    <scope>NUCLEOTIDE SEQUENCE [LARGE SCALE GENOMIC DNA]</scope>
    <source>
        <strain evidence="7">B35_G9</strain>
    </source>
</reference>
<evidence type="ECO:0000256" key="5">
    <source>
        <dbReference type="PIRSR" id="PIRSR000446-1"/>
    </source>
</evidence>
<dbReference type="InterPro" id="IPR016036">
    <property type="entry name" value="Malonyl_transacylase_ACP-bd"/>
</dbReference>
<dbReference type="SMART" id="SM00827">
    <property type="entry name" value="PKS_AT"/>
    <property type="match status" value="1"/>
</dbReference>
<evidence type="ECO:0000313" key="7">
    <source>
        <dbReference type="EMBL" id="RKX65095.1"/>
    </source>
</evidence>
<dbReference type="InterPro" id="IPR024925">
    <property type="entry name" value="Malonyl_CoA-ACP_transAc"/>
</dbReference>
<dbReference type="Gene3D" id="3.30.70.250">
    <property type="entry name" value="Malonyl-CoA ACP transacylase, ACP-binding"/>
    <property type="match status" value="1"/>
</dbReference>
<comment type="caution">
    <text evidence="7">The sequence shown here is derived from an EMBL/GenBank/DDBJ whole genome shotgun (WGS) entry which is preliminary data.</text>
</comment>
<dbReference type="PIRSF" id="PIRSF000446">
    <property type="entry name" value="Mct"/>
    <property type="match status" value="1"/>
</dbReference>
<feature type="active site" evidence="5">
    <location>
        <position position="90"/>
    </location>
</feature>
<dbReference type="AlphaFoldDB" id="A0A660S5S8"/>
<dbReference type="PANTHER" id="PTHR42681:SF1">
    <property type="entry name" value="MALONYL-COA-ACYL CARRIER PROTEIN TRANSACYLASE, MITOCHONDRIAL"/>
    <property type="match status" value="1"/>
</dbReference>
<feature type="domain" description="Malonyl-CoA:ACP transacylase (MAT)" evidence="6">
    <location>
        <begin position="7"/>
        <end position="300"/>
    </location>
</feature>
<feature type="active site" evidence="5">
    <location>
        <position position="199"/>
    </location>
</feature>
<gene>
    <name evidence="7" type="primary">fabD</name>
    <name evidence="7" type="ORF">DRP44_07050</name>
</gene>
<evidence type="ECO:0000256" key="3">
    <source>
        <dbReference type="ARBA" id="ARBA00048462"/>
    </source>
</evidence>
<accession>A0A660S5S8</accession>
<dbReference type="SUPFAM" id="SSF55048">
    <property type="entry name" value="Probable ACP-binding domain of malonyl-CoA ACP transacylase"/>
    <property type="match status" value="1"/>
</dbReference>
<dbReference type="SUPFAM" id="SSF52151">
    <property type="entry name" value="FabD/lysophospholipase-like"/>
    <property type="match status" value="1"/>
</dbReference>
<evidence type="ECO:0000256" key="1">
    <source>
        <dbReference type="ARBA" id="ARBA00022679"/>
    </source>
</evidence>
<dbReference type="InterPro" id="IPR014043">
    <property type="entry name" value="Acyl_transferase_dom"/>
</dbReference>
<dbReference type="Gene3D" id="3.40.366.10">
    <property type="entry name" value="Malonyl-Coenzyme A Acyl Carrier Protein, domain 2"/>
    <property type="match status" value="1"/>
</dbReference>
<dbReference type="GO" id="GO:0005829">
    <property type="term" value="C:cytosol"/>
    <property type="evidence" value="ECO:0007669"/>
    <property type="project" value="TreeGrafter"/>
</dbReference>
<evidence type="ECO:0000259" key="6">
    <source>
        <dbReference type="SMART" id="SM00827"/>
    </source>
</evidence>
<keyword evidence="2 4" id="KW-0012">Acyltransferase</keyword>
<comment type="similarity">
    <text evidence="4">Belongs to the fabD family.</text>
</comment>
<dbReference type="GO" id="GO:0004314">
    <property type="term" value="F:[acyl-carrier-protein] S-malonyltransferase activity"/>
    <property type="evidence" value="ECO:0007669"/>
    <property type="project" value="UniProtKB-EC"/>
</dbReference>
<dbReference type="EMBL" id="QNBC01000111">
    <property type="protein sequence ID" value="RKX65095.1"/>
    <property type="molecule type" value="Genomic_DNA"/>
</dbReference>
<name>A0A660S5S8_UNCT6</name>
<keyword evidence="1 4" id="KW-0808">Transferase</keyword>
<dbReference type="Proteomes" id="UP000282321">
    <property type="component" value="Unassembled WGS sequence"/>
</dbReference>
<proteinExistence type="inferred from homology"/>
<dbReference type="InterPro" id="IPR004410">
    <property type="entry name" value="Malonyl_CoA-ACP_transAc_FabD"/>
</dbReference>
<dbReference type="InterPro" id="IPR050858">
    <property type="entry name" value="Mal-CoA-ACP_Trans/PKS_FabD"/>
</dbReference>
<dbReference type="PANTHER" id="PTHR42681">
    <property type="entry name" value="MALONYL-COA-ACYL CARRIER PROTEIN TRANSACYLASE, MITOCHONDRIAL"/>
    <property type="match status" value="1"/>
</dbReference>
<dbReference type="InterPro" id="IPR016035">
    <property type="entry name" value="Acyl_Trfase/lysoPLipase"/>
</dbReference>
<protein>
    <recommendedName>
        <fullName evidence="4">Malonyl CoA-acyl carrier protein transacylase</fullName>
        <ecNumber evidence="4">2.3.1.39</ecNumber>
    </recommendedName>
</protein>
<dbReference type="GO" id="GO:0006633">
    <property type="term" value="P:fatty acid biosynthetic process"/>
    <property type="evidence" value="ECO:0007669"/>
    <property type="project" value="TreeGrafter"/>
</dbReference>
<dbReference type="InterPro" id="IPR001227">
    <property type="entry name" value="Ac_transferase_dom_sf"/>
</dbReference>
<evidence type="ECO:0000256" key="2">
    <source>
        <dbReference type="ARBA" id="ARBA00023315"/>
    </source>
</evidence>
<evidence type="ECO:0000256" key="4">
    <source>
        <dbReference type="PIRNR" id="PIRNR000446"/>
    </source>
</evidence>
<organism evidence="7 8">
    <name type="scientific">candidate division TA06 bacterium</name>
    <dbReference type="NCBI Taxonomy" id="2250710"/>
    <lineage>
        <taxon>Bacteria</taxon>
        <taxon>Bacteria division TA06</taxon>
    </lineage>
</organism>
<dbReference type="FunFam" id="3.30.70.250:FF:000001">
    <property type="entry name" value="Malonyl CoA-acyl carrier protein transacylase"/>
    <property type="match status" value="1"/>
</dbReference>
<dbReference type="NCBIfam" id="TIGR00128">
    <property type="entry name" value="fabD"/>
    <property type="match status" value="1"/>
</dbReference>
<comment type="catalytic activity">
    <reaction evidence="3 4">
        <text>holo-[ACP] + malonyl-CoA = malonyl-[ACP] + CoA</text>
        <dbReference type="Rhea" id="RHEA:41792"/>
        <dbReference type="Rhea" id="RHEA-COMP:9623"/>
        <dbReference type="Rhea" id="RHEA-COMP:9685"/>
        <dbReference type="ChEBI" id="CHEBI:57287"/>
        <dbReference type="ChEBI" id="CHEBI:57384"/>
        <dbReference type="ChEBI" id="CHEBI:64479"/>
        <dbReference type="ChEBI" id="CHEBI:78449"/>
        <dbReference type="EC" id="2.3.1.39"/>
    </reaction>
</comment>
<evidence type="ECO:0000313" key="8">
    <source>
        <dbReference type="Proteomes" id="UP000282321"/>
    </source>
</evidence>
<dbReference type="EC" id="2.3.1.39" evidence="4"/>
<dbReference type="Pfam" id="PF00698">
    <property type="entry name" value="Acyl_transf_1"/>
    <property type="match status" value="1"/>
</dbReference>
<sequence>MVKLTAIFPGQGAQKVGMGKDLYDNNEKARELFERADEILEFSISDLSFNGPDDTLRISYNTQPAIFLNSAILYKLIEDKYDFSYTAGHSLGEYSALFASGVLSFEDGLRLVRERGRLMSEKSEHGEGTMAAIIGLPYKTVSDILEKANRKGIVIAANFNSPEQIVISGEKKAVKYACELAIDAKAKRAIELNVSNAFHSPLMKRASEQFADFIDQFEFKNPKIPFLAAGDLNIYTEGTKIKEYMKNQIMLPVKWVDVVMKMKREGVTAVVEIGPGRTLCNLIKRIDRDIELNTINSINQ</sequence>